<feature type="region of interest" description="Disordered" evidence="1">
    <location>
        <begin position="650"/>
        <end position="670"/>
    </location>
</feature>
<evidence type="ECO:0000313" key="5">
    <source>
        <dbReference type="RefSeq" id="XP_072850571.1"/>
    </source>
</evidence>
<feature type="region of interest" description="Disordered" evidence="1">
    <location>
        <begin position="223"/>
        <end position="242"/>
    </location>
</feature>
<feature type="region of interest" description="Disordered" evidence="1">
    <location>
        <begin position="1070"/>
        <end position="1139"/>
    </location>
</feature>
<evidence type="ECO:0000256" key="1">
    <source>
        <dbReference type="SAM" id="MobiDB-lite"/>
    </source>
</evidence>
<dbReference type="GeneID" id="110085436"/>
<feature type="domain" description="DUF4592" evidence="2">
    <location>
        <begin position="320"/>
        <end position="447"/>
    </location>
</feature>
<feature type="region of interest" description="Disordered" evidence="1">
    <location>
        <begin position="318"/>
        <end position="341"/>
    </location>
</feature>
<feature type="region of interest" description="Disordered" evidence="1">
    <location>
        <begin position="801"/>
        <end position="914"/>
    </location>
</feature>
<evidence type="ECO:0000313" key="4">
    <source>
        <dbReference type="RefSeq" id="XP_072850570.1"/>
    </source>
</evidence>
<feature type="compositionally biased region" description="Basic and acidic residues" evidence="1">
    <location>
        <begin position="1119"/>
        <end position="1131"/>
    </location>
</feature>
<feature type="region of interest" description="Disordered" evidence="1">
    <location>
        <begin position="440"/>
        <end position="469"/>
    </location>
</feature>
<evidence type="ECO:0000259" key="2">
    <source>
        <dbReference type="Pfam" id="PF15262"/>
    </source>
</evidence>
<feature type="compositionally biased region" description="Low complexity" evidence="1">
    <location>
        <begin position="233"/>
        <end position="242"/>
    </location>
</feature>
<sequence length="1159" mass="126981">MVELVDAAGLLKDFPNLRTGGGLLPDPVGKGVGEGILKALEWKVVVYPCNHPGGRMVIRPSPYLVQQQATQGRLGEAPLLWDYMCDPDHTTEADDGSREVWASPDVRSAWTTPGLRVKSYKILPELSLMDLFEAVERESLLNKKTVVQVNDQPLSLIVAPTGGPPVAGSEPVHSDCSMTSSRTMDAKLQETEGFGEESSGKKKSKFKSIKKFFGKRKRKETLSSSGSGILKPSQSTSDVTVSQSVHVDYDSEDELEIHRSVMGSRALSHDSIFIPEAAPEPARPVRVFSQENISDRIRALQLKLQQNWKSGFPYAFGAPAKRDDPGMNSEDDGLPRSPPEASLLQEILNSSTAKFSDSHKHLSSLSLAGTGSEEEEQVTSSPLRSCSTDSQLFPRQSSAKLITLGTSDRSLSPPADFDIPPELSSCLDNSAAKHKLLVKPRNQRCSRTRKSPSKNLPESQNDLSCTLEEDRSDRKGMLAEQTYAVSPGHQELTSSAASLDAASSEQAEMSKGLEQQTLSHQNKEGFMPHSAPSEMDSLPYGNNQEGCRIMQELAQTVSPSPSADHKEDVAALYRIPKQEKEHLEILKIPTGNLSGVSLGIISQEKNISDVSSKSHTLSHKNVLAKNDVIPTSDGTEKDMRMDGKALPEKNCNKRTIKGSPSMSNPTNPSPNSFKSTDLAYCEDSSISQTFCTDPSSQMDKPLLTLDKVKPNQEKSKSDKENHPAMPSVSILGEKAEKETGDLFALRKFSVSAACGRSRTGSLNIKETLEYDNLVTTQVLQAKTKKNSSKTTKVDMDLISFPDDKDNIQKQPFLPEPELEGPARALDRSVVVSQAQTVRSKPVPSSSSGGGPQQSSGGQPNGEDKNPFHVKLRSTSLSLKNKDSISEELKETKRHSAEFNSGKAGVPLSSSLQGEMSEVRKTVDVNINSFLSQSLKIKSKSSEQGSTKPPLPRKPIVQHFVISGTNTNTDKQEKTRCPELKYEDKDSKKKIGPLEVAEKSVPSLGIVVDTAKTTESSRIPAWITTAKQKQKVMEQELSKEEKSVAQDKTEITEKQITKKLQIEEAVKQQTDFTRSTFSSFPPKVSFEEQKKETKLDTQESLPRASLLSHHNLVQSSVTSVEKEDAKPIKKISDSSPGQPLWMELAKKKAQAWSDMPQRIK</sequence>
<feature type="region of interest" description="Disordered" evidence="1">
    <location>
        <begin position="933"/>
        <end position="986"/>
    </location>
</feature>
<dbReference type="InterPro" id="IPR026713">
    <property type="entry name" value="CRACD-like"/>
</dbReference>
<proteinExistence type="predicted"/>
<dbReference type="RefSeq" id="XP_072850570.1">
    <property type="nucleotide sequence ID" value="XM_072994469.1"/>
</dbReference>
<accession>A0ABM5FYU5</accession>
<reference evidence="4 5" key="1">
    <citation type="submission" date="2025-05" db="UniProtKB">
        <authorList>
            <consortium name="RefSeq"/>
        </authorList>
    </citation>
    <scope>IDENTIFICATION</scope>
</reference>
<feature type="compositionally biased region" description="Low complexity" evidence="1">
    <location>
        <begin position="494"/>
        <end position="507"/>
    </location>
</feature>
<feature type="region of interest" description="Disordered" evidence="1">
    <location>
        <begin position="484"/>
        <end position="514"/>
    </location>
</feature>
<organism evidence="3 5">
    <name type="scientific">Pogona vitticeps</name>
    <name type="common">central bearded dragon</name>
    <dbReference type="NCBI Taxonomy" id="103695"/>
    <lineage>
        <taxon>Eukaryota</taxon>
        <taxon>Metazoa</taxon>
        <taxon>Chordata</taxon>
        <taxon>Craniata</taxon>
        <taxon>Vertebrata</taxon>
        <taxon>Euteleostomi</taxon>
        <taxon>Lepidosauria</taxon>
        <taxon>Squamata</taxon>
        <taxon>Bifurcata</taxon>
        <taxon>Unidentata</taxon>
        <taxon>Episquamata</taxon>
        <taxon>Toxicofera</taxon>
        <taxon>Iguania</taxon>
        <taxon>Acrodonta</taxon>
        <taxon>Agamidae</taxon>
        <taxon>Amphibolurinae</taxon>
        <taxon>Pogona</taxon>
    </lineage>
</organism>
<feature type="compositionally biased region" description="Basic and acidic residues" evidence="1">
    <location>
        <begin position="879"/>
        <end position="896"/>
    </location>
</feature>
<gene>
    <name evidence="4 5" type="primary">CRACDL</name>
</gene>
<name>A0ABM5FYU5_9SAUR</name>
<feature type="compositionally biased region" description="Basic and acidic residues" evidence="1">
    <location>
        <begin position="1084"/>
        <end position="1096"/>
    </location>
</feature>
<dbReference type="PANTHER" id="PTHR47743">
    <property type="entry name" value="KIAA1210 / KIAA1211 FAMILY MEMBER"/>
    <property type="match status" value="1"/>
</dbReference>
<feature type="compositionally biased region" description="Basic residues" evidence="1">
    <location>
        <begin position="440"/>
        <end position="452"/>
    </location>
</feature>
<protein>
    <submittedName>
        <fullName evidence="4 5">CRACD-like protein isoform X1</fullName>
    </submittedName>
</protein>
<feature type="compositionally biased region" description="Low complexity" evidence="1">
    <location>
        <begin position="659"/>
        <end position="670"/>
    </location>
</feature>
<feature type="compositionally biased region" description="Polar residues" evidence="1">
    <location>
        <begin position="453"/>
        <end position="464"/>
    </location>
</feature>
<keyword evidence="3" id="KW-1185">Reference proteome</keyword>
<dbReference type="RefSeq" id="XP_072850571.1">
    <property type="nucleotide sequence ID" value="XM_072994470.1"/>
</dbReference>
<dbReference type="Pfam" id="PF15262">
    <property type="entry name" value="DUF4592"/>
    <property type="match status" value="1"/>
</dbReference>
<feature type="compositionally biased region" description="Polar residues" evidence="1">
    <location>
        <begin position="378"/>
        <end position="391"/>
    </location>
</feature>
<dbReference type="InterPro" id="IPR028030">
    <property type="entry name" value="DUF4592"/>
</dbReference>
<dbReference type="Proteomes" id="UP001652642">
    <property type="component" value="Chromosome 3"/>
</dbReference>
<dbReference type="PANTHER" id="PTHR47743:SF1">
    <property type="entry name" value="CRACD-LIKE PROTEIN"/>
    <property type="match status" value="1"/>
</dbReference>
<feature type="compositionally biased region" description="Basic and acidic residues" evidence="1">
    <location>
        <begin position="969"/>
        <end position="986"/>
    </location>
</feature>
<evidence type="ECO:0000313" key="3">
    <source>
        <dbReference type="Proteomes" id="UP001652642"/>
    </source>
</evidence>
<feature type="region of interest" description="Disordered" evidence="1">
    <location>
        <begin position="366"/>
        <end position="391"/>
    </location>
</feature>